<organism evidence="1 2">
    <name type="scientific">Suillus discolor</name>
    <dbReference type="NCBI Taxonomy" id="1912936"/>
    <lineage>
        <taxon>Eukaryota</taxon>
        <taxon>Fungi</taxon>
        <taxon>Dikarya</taxon>
        <taxon>Basidiomycota</taxon>
        <taxon>Agaricomycotina</taxon>
        <taxon>Agaricomycetes</taxon>
        <taxon>Agaricomycetidae</taxon>
        <taxon>Boletales</taxon>
        <taxon>Suillineae</taxon>
        <taxon>Suillaceae</taxon>
        <taxon>Suillus</taxon>
    </lineage>
</organism>
<keyword evidence="2" id="KW-1185">Reference proteome</keyword>
<proteinExistence type="predicted"/>
<protein>
    <submittedName>
        <fullName evidence="1">Uncharacterized protein</fullName>
    </submittedName>
</protein>
<dbReference type="EMBL" id="JABBWM010000092">
    <property type="protein sequence ID" value="KAG2092166.1"/>
    <property type="molecule type" value="Genomic_DNA"/>
</dbReference>
<reference evidence="1" key="1">
    <citation type="journal article" date="2020" name="New Phytol.">
        <title>Comparative genomics reveals dynamic genome evolution in host specialist ectomycorrhizal fungi.</title>
        <authorList>
            <person name="Lofgren L.A."/>
            <person name="Nguyen N.H."/>
            <person name="Vilgalys R."/>
            <person name="Ruytinx J."/>
            <person name="Liao H.L."/>
            <person name="Branco S."/>
            <person name="Kuo A."/>
            <person name="LaButti K."/>
            <person name="Lipzen A."/>
            <person name="Andreopoulos W."/>
            <person name="Pangilinan J."/>
            <person name="Riley R."/>
            <person name="Hundley H."/>
            <person name="Na H."/>
            <person name="Barry K."/>
            <person name="Grigoriev I.V."/>
            <person name="Stajich J.E."/>
            <person name="Kennedy P.G."/>
        </authorList>
    </citation>
    <scope>NUCLEOTIDE SEQUENCE</scope>
    <source>
        <strain evidence="1">FC423</strain>
    </source>
</reference>
<accession>A0A9P7EUR8</accession>
<dbReference type="GeneID" id="64704619"/>
<sequence>MSSSLAPYSFSQPASSLHSLYMSSHSVSPPAYGGAYVPVMTNSARHQTFSPTLTFSPALAYSPALTSLTALTRSPALVPSPLAFDQSLQRLPAIPVSRPQSTRR</sequence>
<evidence type="ECO:0000313" key="1">
    <source>
        <dbReference type="EMBL" id="KAG2092166.1"/>
    </source>
</evidence>
<evidence type="ECO:0000313" key="2">
    <source>
        <dbReference type="Proteomes" id="UP000823399"/>
    </source>
</evidence>
<dbReference type="RefSeq" id="XP_041286799.1">
    <property type="nucleotide sequence ID" value="XM_041442360.1"/>
</dbReference>
<comment type="caution">
    <text evidence="1">The sequence shown here is derived from an EMBL/GenBank/DDBJ whole genome shotgun (WGS) entry which is preliminary data.</text>
</comment>
<dbReference type="Proteomes" id="UP000823399">
    <property type="component" value="Unassembled WGS sequence"/>
</dbReference>
<dbReference type="AlphaFoldDB" id="A0A9P7EUR8"/>
<gene>
    <name evidence="1" type="ORF">F5147DRAFT_779793</name>
</gene>
<name>A0A9P7EUR8_9AGAM</name>